<protein>
    <submittedName>
        <fullName evidence="1">Uncharacterized protein</fullName>
    </submittedName>
</protein>
<accession>A0A116MTH9</accession>
<gene>
    <name evidence="1" type="ORF">ERS132457_00495</name>
</gene>
<organism evidence="1 2">
    <name type="scientific">Streptococcus suis</name>
    <dbReference type="NCBI Taxonomy" id="1307"/>
    <lineage>
        <taxon>Bacteria</taxon>
        <taxon>Bacillati</taxon>
        <taxon>Bacillota</taxon>
        <taxon>Bacilli</taxon>
        <taxon>Lactobacillales</taxon>
        <taxon>Streptococcaceae</taxon>
        <taxon>Streptococcus</taxon>
    </lineage>
</organism>
<sequence length="34" mass="3486">MKRHISADMAAIIIAGSSIMGLLIGVALGLYSLV</sequence>
<dbReference type="EMBL" id="FIIR01000003">
    <property type="protein sequence ID" value="CYV64217.1"/>
    <property type="molecule type" value="Genomic_DNA"/>
</dbReference>
<evidence type="ECO:0000313" key="1">
    <source>
        <dbReference type="EMBL" id="CYV64217.1"/>
    </source>
</evidence>
<reference evidence="1 2" key="1">
    <citation type="submission" date="2016-02" db="EMBL/GenBank/DDBJ databases">
        <authorList>
            <consortium name="Pathogen Informatics"/>
        </authorList>
    </citation>
    <scope>NUCLEOTIDE SEQUENCE [LARGE SCALE GENOMIC DNA]</scope>
    <source>
        <strain evidence="1 2">LSS95</strain>
    </source>
</reference>
<dbReference type="AlphaFoldDB" id="A0A116MTH9"/>
<dbReference type="Proteomes" id="UP000069831">
    <property type="component" value="Unassembled WGS sequence"/>
</dbReference>
<name>A0A116MTH9_STRSU</name>
<evidence type="ECO:0000313" key="2">
    <source>
        <dbReference type="Proteomes" id="UP000069831"/>
    </source>
</evidence>
<proteinExistence type="predicted"/>